<evidence type="ECO:0000313" key="3">
    <source>
        <dbReference type="Proteomes" id="UP000283374"/>
    </source>
</evidence>
<proteinExistence type="predicted"/>
<evidence type="ECO:0000256" key="1">
    <source>
        <dbReference type="SAM" id="SignalP"/>
    </source>
</evidence>
<reference evidence="2 3" key="1">
    <citation type="submission" date="2018-08" db="EMBL/GenBank/DDBJ databases">
        <title>Cellulomonas rhizosphaerae sp. nov., a novel actinomycete isolated from soil.</title>
        <authorList>
            <person name="Tian Y."/>
        </authorList>
    </citation>
    <scope>NUCLEOTIDE SEQUENCE [LARGE SCALE GENOMIC DNA]</scope>
    <source>
        <strain evidence="2 3">NEAU-TCZ24</strain>
    </source>
</reference>
<dbReference type="RefSeq" id="WP_118767173.1">
    <property type="nucleotide sequence ID" value="NZ_QWKP01000191.1"/>
</dbReference>
<feature type="chain" id="PRO_5018967652" description="DNA modification methylase" evidence="1">
    <location>
        <begin position="26"/>
        <end position="165"/>
    </location>
</feature>
<dbReference type="Proteomes" id="UP000283374">
    <property type="component" value="Unassembled WGS sequence"/>
</dbReference>
<dbReference type="PROSITE" id="PS51257">
    <property type="entry name" value="PROKAR_LIPOPROTEIN"/>
    <property type="match status" value="1"/>
</dbReference>
<organism evidence="2 3">
    <name type="scientific">Cellulomonas rhizosphaerae</name>
    <dbReference type="NCBI Taxonomy" id="2293719"/>
    <lineage>
        <taxon>Bacteria</taxon>
        <taxon>Bacillati</taxon>
        <taxon>Actinomycetota</taxon>
        <taxon>Actinomycetes</taxon>
        <taxon>Micrococcales</taxon>
        <taxon>Cellulomonadaceae</taxon>
        <taxon>Cellulomonas</taxon>
    </lineage>
</organism>
<feature type="signal peptide" evidence="1">
    <location>
        <begin position="1"/>
        <end position="25"/>
    </location>
</feature>
<evidence type="ECO:0008006" key="4">
    <source>
        <dbReference type="Google" id="ProtNLM"/>
    </source>
</evidence>
<dbReference type="EMBL" id="QWKP01000191">
    <property type="protein sequence ID" value="RHA40955.1"/>
    <property type="molecule type" value="Genomic_DNA"/>
</dbReference>
<comment type="caution">
    <text evidence="2">The sequence shown here is derived from an EMBL/GenBank/DDBJ whole genome shotgun (WGS) entry which is preliminary data.</text>
</comment>
<protein>
    <recommendedName>
        <fullName evidence="4">DNA modification methylase</fullName>
    </recommendedName>
</protein>
<sequence>MTSPRPRSRRLLIAAGLSVAGVVLAGCSATNPITTEHEYSASDGVRATLGDVRASNLLVLSSAKGSEGLLLGGLTNDGTQPRTVTLTFGDQTATVQVAPESTVLLDGTAAEGRADVRVTSVSVPPGAVLPTTIATDTAGSQDVGIPVLDGSQPDYATLVPTPPAS</sequence>
<gene>
    <name evidence="2" type="ORF">D1825_09450</name>
</gene>
<dbReference type="OrthoDB" id="3267550at2"/>
<accession>A0A413RLM0</accession>
<keyword evidence="3" id="KW-1185">Reference proteome</keyword>
<name>A0A413RLM0_9CELL</name>
<keyword evidence="1" id="KW-0732">Signal</keyword>
<dbReference type="AlphaFoldDB" id="A0A413RLM0"/>
<evidence type="ECO:0000313" key="2">
    <source>
        <dbReference type="EMBL" id="RHA40955.1"/>
    </source>
</evidence>